<evidence type="ECO:0000313" key="1">
    <source>
        <dbReference type="EMBL" id="TQJ14566.1"/>
    </source>
</evidence>
<sequence>MSRIKHLDNGTNVRLETRTGTEATTVVVVDHPDAPDDMRNYEVGRLFPGLGFLPAPFCEAGLRPATLRAIADLIEENT</sequence>
<dbReference type="EMBL" id="VFMO01000001">
    <property type="protein sequence ID" value="TQJ14566.1"/>
    <property type="molecule type" value="Genomic_DNA"/>
</dbReference>
<accession>A0A542EH60</accession>
<reference evidence="1 2" key="1">
    <citation type="submission" date="2019-06" db="EMBL/GenBank/DDBJ databases">
        <title>Sequencing the genomes of 1000 actinobacteria strains.</title>
        <authorList>
            <person name="Klenk H.-P."/>
        </authorList>
    </citation>
    <scope>NUCLEOTIDE SEQUENCE [LARGE SCALE GENOMIC DNA]</scope>
    <source>
        <strain evidence="1 2">DSM 19828</strain>
    </source>
</reference>
<dbReference type="Proteomes" id="UP000320806">
    <property type="component" value="Unassembled WGS sequence"/>
</dbReference>
<comment type="caution">
    <text evidence="1">The sequence shown here is derived from an EMBL/GenBank/DDBJ whole genome shotgun (WGS) entry which is preliminary data.</text>
</comment>
<organism evidence="1 2">
    <name type="scientific">Yimella lutea</name>
    <dbReference type="NCBI Taxonomy" id="587872"/>
    <lineage>
        <taxon>Bacteria</taxon>
        <taxon>Bacillati</taxon>
        <taxon>Actinomycetota</taxon>
        <taxon>Actinomycetes</taxon>
        <taxon>Micrococcales</taxon>
        <taxon>Dermacoccaceae</taxon>
        <taxon>Yimella</taxon>
    </lineage>
</organism>
<dbReference type="RefSeq" id="WP_141928363.1">
    <property type="nucleotide sequence ID" value="NZ_BAABCI010000003.1"/>
</dbReference>
<keyword evidence="2" id="KW-1185">Reference proteome</keyword>
<dbReference type="AlphaFoldDB" id="A0A542EH60"/>
<proteinExistence type="predicted"/>
<gene>
    <name evidence="1" type="ORF">FB459_2033</name>
</gene>
<name>A0A542EH60_9MICO</name>
<evidence type="ECO:0000313" key="2">
    <source>
        <dbReference type="Proteomes" id="UP000320806"/>
    </source>
</evidence>
<protein>
    <submittedName>
        <fullName evidence="1">Uncharacterized protein</fullName>
    </submittedName>
</protein>